<dbReference type="Gene3D" id="1.10.238.10">
    <property type="entry name" value="EF-hand"/>
    <property type="match status" value="2"/>
</dbReference>
<dbReference type="InterPro" id="IPR018247">
    <property type="entry name" value="EF_Hand_1_Ca_BS"/>
</dbReference>
<dbReference type="GO" id="GO:0005783">
    <property type="term" value="C:endoplasmic reticulum"/>
    <property type="evidence" value="ECO:0007669"/>
    <property type="project" value="TreeGrafter"/>
</dbReference>
<feature type="domain" description="EF-hand" evidence="4">
    <location>
        <begin position="54"/>
        <end position="89"/>
    </location>
</feature>
<name>A0A3B0T409_9ZZZZ</name>
<dbReference type="EMBL" id="UOEH01000635">
    <property type="protein sequence ID" value="VAW08067.1"/>
    <property type="molecule type" value="Genomic_DNA"/>
</dbReference>
<evidence type="ECO:0000256" key="2">
    <source>
        <dbReference type="ARBA" id="ARBA00022737"/>
    </source>
</evidence>
<dbReference type="SMART" id="SM00054">
    <property type="entry name" value="EFh"/>
    <property type="match status" value="3"/>
</dbReference>
<dbReference type="AlphaFoldDB" id="A0A3B0T409"/>
<feature type="compositionally biased region" description="Basic and acidic residues" evidence="3">
    <location>
        <begin position="90"/>
        <end position="120"/>
    </location>
</feature>
<dbReference type="PROSITE" id="PS50222">
    <property type="entry name" value="EF_HAND_2"/>
    <property type="match status" value="1"/>
</dbReference>
<dbReference type="Pfam" id="PF13499">
    <property type="entry name" value="EF-hand_7"/>
    <property type="match status" value="1"/>
</dbReference>
<evidence type="ECO:0000256" key="3">
    <source>
        <dbReference type="SAM" id="MobiDB-lite"/>
    </source>
</evidence>
<evidence type="ECO:0000259" key="4">
    <source>
        <dbReference type="PROSITE" id="PS50222"/>
    </source>
</evidence>
<protein>
    <recommendedName>
        <fullName evidence="4">EF-hand domain-containing protein</fullName>
    </recommendedName>
</protein>
<dbReference type="InterPro" id="IPR002048">
    <property type="entry name" value="EF_hand_dom"/>
</dbReference>
<organism evidence="5">
    <name type="scientific">hydrothermal vent metagenome</name>
    <dbReference type="NCBI Taxonomy" id="652676"/>
    <lineage>
        <taxon>unclassified sequences</taxon>
        <taxon>metagenomes</taxon>
        <taxon>ecological metagenomes</taxon>
    </lineage>
</organism>
<gene>
    <name evidence="5" type="ORF">MNBD_ALPHA05-2251</name>
</gene>
<dbReference type="Pfam" id="PF13202">
    <property type="entry name" value="EF-hand_5"/>
    <property type="match status" value="2"/>
</dbReference>
<accession>A0A3B0T409</accession>
<proteinExistence type="predicted"/>
<keyword evidence="1" id="KW-0479">Metal-binding</keyword>
<feature type="region of interest" description="Disordered" evidence="3">
    <location>
        <begin position="39"/>
        <end position="138"/>
    </location>
</feature>
<evidence type="ECO:0000313" key="5">
    <source>
        <dbReference type="EMBL" id="VAW08067.1"/>
    </source>
</evidence>
<keyword evidence="2" id="KW-0677">Repeat</keyword>
<dbReference type="PANTHER" id="PTHR10827">
    <property type="entry name" value="RETICULOCALBIN"/>
    <property type="match status" value="1"/>
</dbReference>
<dbReference type="PANTHER" id="PTHR10827:SF98">
    <property type="entry name" value="45 KDA CALCIUM-BINDING PROTEIN"/>
    <property type="match status" value="1"/>
</dbReference>
<dbReference type="SUPFAM" id="SSF47473">
    <property type="entry name" value="EF-hand"/>
    <property type="match status" value="1"/>
</dbReference>
<dbReference type="GO" id="GO:0005509">
    <property type="term" value="F:calcium ion binding"/>
    <property type="evidence" value="ECO:0007669"/>
    <property type="project" value="InterPro"/>
</dbReference>
<sequence length="138" mass="15104">MNKIIVGLIAGAGLSLVAASAIAGDGKGAKHFDRLDTNGDGEISAEEMNAPGQARHEHRENMMAEADTDGNGSLSREEAKAYYQAKKAARNPDKNGDGKVDRDEYLAKAEERFEKLDKNGDGVLTDDERKHHRRRGRR</sequence>
<evidence type="ECO:0000256" key="1">
    <source>
        <dbReference type="ARBA" id="ARBA00022723"/>
    </source>
</evidence>
<reference evidence="5" key="1">
    <citation type="submission" date="2018-06" db="EMBL/GenBank/DDBJ databases">
        <authorList>
            <person name="Zhirakovskaya E."/>
        </authorList>
    </citation>
    <scope>NUCLEOTIDE SEQUENCE</scope>
</reference>
<dbReference type="PROSITE" id="PS00018">
    <property type="entry name" value="EF_HAND_1"/>
    <property type="match status" value="1"/>
</dbReference>
<dbReference type="InterPro" id="IPR011992">
    <property type="entry name" value="EF-hand-dom_pair"/>
</dbReference>